<keyword evidence="4 10" id="KW-0812">Transmembrane</keyword>
<evidence type="ECO:0000313" key="12">
    <source>
        <dbReference type="EMBL" id="RUS25925.1"/>
    </source>
</evidence>
<dbReference type="InterPro" id="IPR002379">
    <property type="entry name" value="ATPase_proteolipid_c-like_dom"/>
</dbReference>
<keyword evidence="7 10" id="KW-0472">Membrane</keyword>
<dbReference type="InterPro" id="IPR035921">
    <property type="entry name" value="F/V-ATP_Csub_sf"/>
</dbReference>
<evidence type="ECO:0000313" key="13">
    <source>
        <dbReference type="Proteomes" id="UP000274822"/>
    </source>
</evidence>
<evidence type="ECO:0000259" key="11">
    <source>
        <dbReference type="Pfam" id="PF00137"/>
    </source>
</evidence>
<comment type="subcellular location">
    <subcellularLocation>
        <location evidence="1">Membrane</location>
        <topology evidence="1">Multi-pass membrane protein</topology>
    </subcellularLocation>
</comment>
<dbReference type="GO" id="GO:0005774">
    <property type="term" value="C:vacuolar membrane"/>
    <property type="evidence" value="ECO:0007669"/>
    <property type="project" value="UniProtKB-ARBA"/>
</dbReference>
<evidence type="ECO:0000256" key="4">
    <source>
        <dbReference type="ARBA" id="ARBA00022692"/>
    </source>
</evidence>
<reference evidence="12 13" key="1">
    <citation type="journal article" date="2018" name="New Phytol.">
        <title>Phylogenomics of Endogonaceae and evolution of mycorrhizas within Mucoromycota.</title>
        <authorList>
            <person name="Chang Y."/>
            <person name="Desiro A."/>
            <person name="Na H."/>
            <person name="Sandor L."/>
            <person name="Lipzen A."/>
            <person name="Clum A."/>
            <person name="Barry K."/>
            <person name="Grigoriev I.V."/>
            <person name="Martin F.M."/>
            <person name="Stajich J.E."/>
            <person name="Smith M.E."/>
            <person name="Bonito G."/>
            <person name="Spatafora J.W."/>
        </authorList>
    </citation>
    <scope>NUCLEOTIDE SEQUENCE [LARGE SCALE GENOMIC DNA]</scope>
    <source>
        <strain evidence="12 13">AD002</strain>
    </source>
</reference>
<dbReference type="Proteomes" id="UP000274822">
    <property type="component" value="Unassembled WGS sequence"/>
</dbReference>
<dbReference type="AlphaFoldDB" id="A0A433Q833"/>
<evidence type="ECO:0000256" key="2">
    <source>
        <dbReference type="ARBA" id="ARBA00007296"/>
    </source>
</evidence>
<evidence type="ECO:0000256" key="7">
    <source>
        <dbReference type="ARBA" id="ARBA00023136"/>
    </source>
</evidence>
<dbReference type="PANTHER" id="PTHR10263">
    <property type="entry name" value="V-TYPE PROTON ATPASE PROTEOLIPID SUBUNIT"/>
    <property type="match status" value="1"/>
</dbReference>
<evidence type="ECO:0000256" key="5">
    <source>
        <dbReference type="ARBA" id="ARBA00022989"/>
    </source>
</evidence>
<gene>
    <name evidence="12" type="ORF">BC938DRAFT_471461</name>
</gene>
<protein>
    <recommendedName>
        <fullName evidence="11">V-ATPase proteolipid subunit C-like domain-containing protein</fullName>
    </recommendedName>
</protein>
<comment type="similarity">
    <text evidence="2">Belongs to the V-ATPase proteolipid subunit family.</text>
</comment>
<dbReference type="Gene3D" id="1.20.120.610">
    <property type="entry name" value="lithium bound rotor ring of v- atpase"/>
    <property type="match status" value="1"/>
</dbReference>
<evidence type="ECO:0000256" key="6">
    <source>
        <dbReference type="ARBA" id="ARBA00023065"/>
    </source>
</evidence>
<organism evidence="12 13">
    <name type="scientific">Jimgerdemannia flammicorona</name>
    <dbReference type="NCBI Taxonomy" id="994334"/>
    <lineage>
        <taxon>Eukaryota</taxon>
        <taxon>Fungi</taxon>
        <taxon>Fungi incertae sedis</taxon>
        <taxon>Mucoromycota</taxon>
        <taxon>Mucoromycotina</taxon>
        <taxon>Endogonomycetes</taxon>
        <taxon>Endogonales</taxon>
        <taxon>Endogonaceae</taxon>
        <taxon>Jimgerdemannia</taxon>
    </lineage>
</organism>
<name>A0A433Q833_9FUNG</name>
<feature type="transmembrane region" description="Helical" evidence="10">
    <location>
        <begin position="33"/>
        <end position="55"/>
    </location>
</feature>
<dbReference type="SUPFAM" id="SSF81333">
    <property type="entry name" value="F1F0 ATP synthase subunit C"/>
    <property type="match status" value="1"/>
</dbReference>
<dbReference type="GO" id="GO:0033179">
    <property type="term" value="C:proton-transporting V-type ATPase, V0 domain"/>
    <property type="evidence" value="ECO:0007669"/>
    <property type="project" value="InterPro"/>
</dbReference>
<proteinExistence type="inferred from homology"/>
<keyword evidence="6" id="KW-0406">Ion transport</keyword>
<evidence type="ECO:0000256" key="1">
    <source>
        <dbReference type="ARBA" id="ARBA00004141"/>
    </source>
</evidence>
<evidence type="ECO:0000256" key="10">
    <source>
        <dbReference type="SAM" id="Phobius"/>
    </source>
</evidence>
<feature type="domain" description="V-ATPase proteolipid subunit C-like" evidence="11">
    <location>
        <begin position="9"/>
        <end position="52"/>
    </location>
</feature>
<dbReference type="EMBL" id="RBNJ01011653">
    <property type="protein sequence ID" value="RUS25925.1"/>
    <property type="molecule type" value="Genomic_DNA"/>
</dbReference>
<dbReference type="GO" id="GO:0046961">
    <property type="term" value="F:proton-transporting ATPase activity, rotational mechanism"/>
    <property type="evidence" value="ECO:0007669"/>
    <property type="project" value="InterPro"/>
</dbReference>
<accession>A0A433Q833</accession>
<sequence>MCANVPGDMGIFICGSSLLGAAIKAPRIQTRNLISIIFCEVVAIYGVIMAIVYSAKLNDVKPDALYTRENYFTGRRFGN</sequence>
<dbReference type="InterPro" id="IPR000245">
    <property type="entry name" value="ATPase_proteolipid_csu"/>
</dbReference>
<comment type="caution">
    <text evidence="12">The sequence shown here is derived from an EMBL/GenBank/DDBJ whole genome shotgun (WGS) entry which is preliminary data.</text>
</comment>
<evidence type="ECO:0000256" key="3">
    <source>
        <dbReference type="ARBA" id="ARBA00022448"/>
    </source>
</evidence>
<comment type="function">
    <text evidence="8">Proton-conducting pore forming subunit of the V0 complex of vacuolar(H+)-ATPase (V-ATPase), a multisubunit enzyme composed of a peripheral complex (V1) that hydrolyzes ATP and a membrane integral complex (V0) that translocates protons. V-ATPase is responsible for acidifying and maintaining the pH of intracellular compartments.</text>
</comment>
<keyword evidence="5 10" id="KW-1133">Transmembrane helix</keyword>
<evidence type="ECO:0000256" key="9">
    <source>
        <dbReference type="ARBA" id="ARBA00046480"/>
    </source>
</evidence>
<keyword evidence="3" id="KW-0813">Transport</keyword>
<dbReference type="Pfam" id="PF00137">
    <property type="entry name" value="ATP-synt_C"/>
    <property type="match status" value="1"/>
</dbReference>
<evidence type="ECO:0000256" key="8">
    <source>
        <dbReference type="ARBA" id="ARBA00045519"/>
    </source>
</evidence>
<dbReference type="PRINTS" id="PR00122">
    <property type="entry name" value="VACATPASE"/>
</dbReference>
<keyword evidence="13" id="KW-1185">Reference proteome</keyword>
<comment type="subunit">
    <text evidence="9">V-ATPase is a heteromultimeric enzyme composed of a peripheral catalytic V1 complex (components A to H) attached to an integral membrane V0 proton pore complex (components: a, c, c', c'', d, e, f and VOA1). The decameric c-ring forms the proton-conducting pore, and is composed of eight proteolipid subunits c, one subunit c' and one subunit c''.</text>
</comment>